<organism evidence="1 2">
    <name type="scientific">Stenotrophomonas rhizophila</name>
    <dbReference type="NCBI Taxonomy" id="216778"/>
    <lineage>
        <taxon>Bacteria</taxon>
        <taxon>Pseudomonadati</taxon>
        <taxon>Pseudomonadota</taxon>
        <taxon>Gammaproteobacteria</taxon>
        <taxon>Lysobacterales</taxon>
        <taxon>Lysobacteraceae</taxon>
        <taxon>Stenotrophomonas</taxon>
    </lineage>
</organism>
<gene>
    <name evidence="1" type="ORF">QE424_002470</name>
</gene>
<accession>A0AAP5AJM1</accession>
<dbReference type="Proteomes" id="UP001226084">
    <property type="component" value="Unassembled WGS sequence"/>
</dbReference>
<reference evidence="1" key="1">
    <citation type="submission" date="2023-07" db="EMBL/GenBank/DDBJ databases">
        <title>Functional and genomic diversity of the sorghum phyllosphere microbiome.</title>
        <authorList>
            <person name="Shade A."/>
        </authorList>
    </citation>
    <scope>NUCLEOTIDE SEQUENCE</scope>
    <source>
        <strain evidence="1">SORGH_AS_0457</strain>
    </source>
</reference>
<name>A0AAP5AJM1_9GAMM</name>
<dbReference type="EMBL" id="JAUTAS010000001">
    <property type="protein sequence ID" value="MDQ1109311.1"/>
    <property type="molecule type" value="Genomic_DNA"/>
</dbReference>
<dbReference type="AlphaFoldDB" id="A0AAP5AJM1"/>
<dbReference type="RefSeq" id="WP_307107247.1">
    <property type="nucleotide sequence ID" value="NZ_JAUTAS010000001.1"/>
</dbReference>
<protein>
    <submittedName>
        <fullName evidence="1">Uncharacterized protein</fullName>
    </submittedName>
</protein>
<proteinExistence type="predicted"/>
<evidence type="ECO:0000313" key="2">
    <source>
        <dbReference type="Proteomes" id="UP001226084"/>
    </source>
</evidence>
<comment type="caution">
    <text evidence="1">The sequence shown here is derived from an EMBL/GenBank/DDBJ whole genome shotgun (WGS) entry which is preliminary data.</text>
</comment>
<evidence type="ECO:0000313" key="1">
    <source>
        <dbReference type="EMBL" id="MDQ1109311.1"/>
    </source>
</evidence>
<sequence>MEESPGTHGADVGKGHFEGVVLDSPRAYRALFVNSQCYIQLNEGSNPDTSGPHWYFDALAVSFKERAAFLCEITYAARAASLIVRLKAWNEHWPGVSVAMERDSGEPAEWIVRPWLFVLEAHIANLRYAIGGLTNLPSPRFTPLEEVVPWRYRSWDRGAYVDPSP</sequence>